<keyword evidence="2" id="KW-1185">Reference proteome</keyword>
<dbReference type="RefSeq" id="XP_025050426.1">
    <property type="nucleotide sequence ID" value="XM_025194641.1"/>
</dbReference>
<dbReference type="RefSeq" id="XP_025050429.1">
    <property type="nucleotide sequence ID" value="XM_025194644.1"/>
</dbReference>
<evidence type="ECO:0000313" key="5">
    <source>
        <dbReference type="RefSeq" id="XP_025050428.1"/>
    </source>
</evidence>
<dbReference type="AlphaFoldDB" id="A0A3Q0FT18"/>
<feature type="region of interest" description="Disordered" evidence="1">
    <location>
        <begin position="44"/>
        <end position="65"/>
    </location>
</feature>
<evidence type="ECO:0000313" key="4">
    <source>
        <dbReference type="RefSeq" id="XP_025050427.1"/>
    </source>
</evidence>
<dbReference type="RefSeq" id="XP_025050430.1">
    <property type="nucleotide sequence ID" value="XM_025194645.1"/>
</dbReference>
<evidence type="ECO:0000313" key="3">
    <source>
        <dbReference type="RefSeq" id="XP_025050426.1"/>
    </source>
</evidence>
<evidence type="ECO:0000313" key="2">
    <source>
        <dbReference type="Proteomes" id="UP000189705"/>
    </source>
</evidence>
<dbReference type="Proteomes" id="UP000189705">
    <property type="component" value="Unplaced"/>
</dbReference>
<reference evidence="3 4" key="1">
    <citation type="submission" date="2025-04" db="UniProtKB">
        <authorList>
            <consortium name="RefSeq"/>
        </authorList>
    </citation>
    <scope>IDENTIFICATION</scope>
</reference>
<dbReference type="RefSeq" id="XP_025050427.1">
    <property type="nucleotide sequence ID" value="XM_025194642.1"/>
</dbReference>
<organism evidence="2 4">
    <name type="scientific">Alligator sinensis</name>
    <name type="common">Chinese alligator</name>
    <dbReference type="NCBI Taxonomy" id="38654"/>
    <lineage>
        <taxon>Eukaryota</taxon>
        <taxon>Metazoa</taxon>
        <taxon>Chordata</taxon>
        <taxon>Craniata</taxon>
        <taxon>Vertebrata</taxon>
        <taxon>Euteleostomi</taxon>
        <taxon>Archelosauria</taxon>
        <taxon>Archosauria</taxon>
        <taxon>Crocodylia</taxon>
        <taxon>Alligatoridae</taxon>
        <taxon>Alligatorinae</taxon>
        <taxon>Alligator</taxon>
    </lineage>
</organism>
<dbReference type="GeneID" id="112548554"/>
<feature type="region of interest" description="Disordered" evidence="1">
    <location>
        <begin position="83"/>
        <end position="111"/>
    </location>
</feature>
<sequence length="382" mass="41522">MQSILNFCFGWPGGQKKCEMPSKAKIPPAAEDADTKQEGLLIPPPLLRESRSPTTPLLPPKGGGVIPPFTTPLLPPKGGGVIPPCHQSEKESRSPAAGTLHPEDKPSTMTLPHTRNIENIAFSSGGETKLKANNTDMPLENLDSEANLVPSRDSVMKKLLSCRCGNMPQDGLFPNGDISQSVKNIVKTSPGTIRGTCKPEQTRMSSQSKKADDAYRTSHCSHQVIFSTHLSFENVHKHEDARKHFTSTQSYFENGVPAKTMKEELLNKGRKTETDEKTNIRSDMDAATMQQSCVNGLHASTPAEDGEGKQTLPKYSVPHLYCCPSCQPAAKQNFGASGDTYNCFQAKQKVPESYLSLEKGFAIDPCLGSRSQCTCSQAIPLH</sequence>
<protein>
    <submittedName>
        <fullName evidence="3 4">Uncharacterized protein LOC112548554</fullName>
    </submittedName>
</protein>
<name>A0A3Q0FT18_ALLSI</name>
<evidence type="ECO:0000256" key="1">
    <source>
        <dbReference type="SAM" id="MobiDB-lite"/>
    </source>
</evidence>
<gene>
    <name evidence="3 4 5 6 7" type="primary">LOC112548554</name>
</gene>
<proteinExistence type="predicted"/>
<evidence type="ECO:0000313" key="6">
    <source>
        <dbReference type="RefSeq" id="XP_025050429.1"/>
    </source>
</evidence>
<accession>A0A3Q0FT18</accession>
<dbReference type="KEGG" id="asn:112548554"/>
<dbReference type="RefSeq" id="XP_025050428.1">
    <property type="nucleotide sequence ID" value="XM_025194643.1"/>
</dbReference>
<evidence type="ECO:0000313" key="7">
    <source>
        <dbReference type="RefSeq" id="XP_025050430.1"/>
    </source>
</evidence>